<reference evidence="5" key="1">
    <citation type="submission" date="2019-08" db="EMBL/GenBank/DDBJ databases">
        <authorList>
            <person name="Kucharzyk K."/>
            <person name="Murdoch R.W."/>
            <person name="Higgins S."/>
            <person name="Loffler F."/>
        </authorList>
    </citation>
    <scope>NUCLEOTIDE SEQUENCE</scope>
</reference>
<dbReference type="AlphaFoldDB" id="A0A645DEC4"/>
<keyword evidence="1" id="KW-0540">Nuclease</keyword>
<dbReference type="InterPro" id="IPR036389">
    <property type="entry name" value="RNase_III_sf"/>
</dbReference>
<evidence type="ECO:0000259" key="4">
    <source>
        <dbReference type="Pfam" id="PF00636"/>
    </source>
</evidence>
<dbReference type="GO" id="GO:0006396">
    <property type="term" value="P:RNA processing"/>
    <property type="evidence" value="ECO:0007669"/>
    <property type="project" value="InterPro"/>
</dbReference>
<name>A0A645DEC4_9ZZZZ</name>
<dbReference type="InterPro" id="IPR008226">
    <property type="entry name" value="Mini3_fam"/>
</dbReference>
<dbReference type="EC" id="3.1.26.-" evidence="5"/>
<evidence type="ECO:0000313" key="5">
    <source>
        <dbReference type="EMBL" id="MPM86932.1"/>
    </source>
</evidence>
<evidence type="ECO:0000256" key="3">
    <source>
        <dbReference type="ARBA" id="ARBA00022801"/>
    </source>
</evidence>
<keyword evidence="2" id="KW-0255">Endonuclease</keyword>
<evidence type="ECO:0000256" key="1">
    <source>
        <dbReference type="ARBA" id="ARBA00022722"/>
    </source>
</evidence>
<dbReference type="PIRSF" id="PIRSF005520">
    <property type="entry name" value="UCP005520"/>
    <property type="match status" value="1"/>
</dbReference>
<dbReference type="PANTHER" id="PTHR34276:SF1">
    <property type="entry name" value="MINI-RIBONUCLEASE 3"/>
    <property type="match status" value="1"/>
</dbReference>
<gene>
    <name evidence="5" type="primary">mrnC_18</name>
    <name evidence="5" type="ORF">SDC9_134025</name>
</gene>
<dbReference type="Gene3D" id="1.10.1520.10">
    <property type="entry name" value="Ribonuclease III domain"/>
    <property type="match status" value="1"/>
</dbReference>
<evidence type="ECO:0000256" key="2">
    <source>
        <dbReference type="ARBA" id="ARBA00022759"/>
    </source>
</evidence>
<dbReference type="HAMAP" id="MF_01468">
    <property type="entry name" value="RNase_Mini_III"/>
    <property type="match status" value="1"/>
</dbReference>
<accession>A0A645DEC4</accession>
<keyword evidence="3 5" id="KW-0378">Hydrolase</keyword>
<sequence length="134" mass="15319">MAEKIKDLLSSGNPLAFAYLGDAVFELAIRNEMIRRGHIKLHDLNCQTVRYVSADAQAKAVEFLTPILSEEEMEWIRRGRNVKSKHSARGSSIIEYRYATALETLMGFLYLQERQVRIQELVQYLIQGTETAAL</sequence>
<protein>
    <submittedName>
        <fullName evidence="5">Mini-ribonuclease 3</fullName>
        <ecNumber evidence="5">3.1.26.-</ecNumber>
    </submittedName>
</protein>
<dbReference type="GO" id="GO:0004525">
    <property type="term" value="F:ribonuclease III activity"/>
    <property type="evidence" value="ECO:0007669"/>
    <property type="project" value="InterPro"/>
</dbReference>
<dbReference type="EMBL" id="VSSQ01034857">
    <property type="protein sequence ID" value="MPM86932.1"/>
    <property type="molecule type" value="Genomic_DNA"/>
</dbReference>
<dbReference type="PANTHER" id="PTHR34276">
    <property type="entry name" value="MINI-RIBONUCLEASE 3"/>
    <property type="match status" value="1"/>
</dbReference>
<organism evidence="5">
    <name type="scientific">bioreactor metagenome</name>
    <dbReference type="NCBI Taxonomy" id="1076179"/>
    <lineage>
        <taxon>unclassified sequences</taxon>
        <taxon>metagenomes</taxon>
        <taxon>ecological metagenomes</taxon>
    </lineage>
</organism>
<dbReference type="SUPFAM" id="SSF69065">
    <property type="entry name" value="RNase III domain-like"/>
    <property type="match status" value="1"/>
</dbReference>
<dbReference type="Pfam" id="PF00636">
    <property type="entry name" value="Ribonuclease_3"/>
    <property type="match status" value="1"/>
</dbReference>
<feature type="domain" description="RNase III" evidence="4">
    <location>
        <begin position="16"/>
        <end position="112"/>
    </location>
</feature>
<dbReference type="InterPro" id="IPR000999">
    <property type="entry name" value="RNase_III_dom"/>
</dbReference>
<proteinExistence type="inferred from homology"/>
<comment type="caution">
    <text evidence="5">The sequence shown here is derived from an EMBL/GenBank/DDBJ whole genome shotgun (WGS) entry which is preliminary data.</text>
</comment>